<evidence type="ECO:0000313" key="2">
    <source>
        <dbReference type="EMBL" id="NKC33426.1"/>
    </source>
</evidence>
<dbReference type="InterPro" id="IPR058240">
    <property type="entry name" value="rSAM_sf"/>
</dbReference>
<dbReference type="SUPFAM" id="SSF102114">
    <property type="entry name" value="Radical SAM enzymes"/>
    <property type="match status" value="1"/>
</dbReference>
<name>A0ABX1E966_9PROT</name>
<sequence length="351" mass="39080">MESIYWVMAWACHRKCRHCYEDRFRPYVRQNLEAVVAEAERNTPRVLANLPPRMTYLDRDDPAPDGTLPEKTGRIILSGGEALLDPVRERVTYKVIEGLVARYRGAGGVKIVVQTTGDLLRPDIVRDLLDRGVWMISVAGVDDFHVGLEGEAKQAEFKAVLTAMMEAEGMRAAGVASTHRKWFEEEGPLFSFFGATPDAWIGKLWPRGRAWQNGLSTATIEDNFCNRWSGGLGFLNHGVNGSEVSIEPDGSVYPCCIKTRLPLGNLAEERLLDILDSLSEDPVYQAINAGKPERMGLADGWSEAMFREKSQTLDPKGRPYANLCIGCDRFHEEVLGARIEAARARRLAVTA</sequence>
<dbReference type="CDD" id="cd01335">
    <property type="entry name" value="Radical_SAM"/>
    <property type="match status" value="1"/>
</dbReference>
<dbReference type="Gene3D" id="3.20.20.70">
    <property type="entry name" value="Aldolase class I"/>
    <property type="match status" value="1"/>
</dbReference>
<evidence type="ECO:0000313" key="3">
    <source>
        <dbReference type="Proteomes" id="UP000787635"/>
    </source>
</evidence>
<evidence type="ECO:0000259" key="1">
    <source>
        <dbReference type="Pfam" id="PF13186"/>
    </source>
</evidence>
<organism evidence="2 3">
    <name type="scientific">Falsiroseomonas selenitidurans</name>
    <dbReference type="NCBI Taxonomy" id="2716335"/>
    <lineage>
        <taxon>Bacteria</taxon>
        <taxon>Pseudomonadati</taxon>
        <taxon>Pseudomonadota</taxon>
        <taxon>Alphaproteobacteria</taxon>
        <taxon>Acetobacterales</taxon>
        <taxon>Roseomonadaceae</taxon>
        <taxon>Falsiroseomonas</taxon>
    </lineage>
</organism>
<dbReference type="RefSeq" id="WP_168034152.1">
    <property type="nucleotide sequence ID" value="NZ_JAAVNE010000045.1"/>
</dbReference>
<dbReference type="InterPro" id="IPR023885">
    <property type="entry name" value="4Fe4S-binding_SPASM_dom"/>
</dbReference>
<gene>
    <name evidence="2" type="ORF">HEQ75_21370</name>
</gene>
<feature type="domain" description="4Fe4S-binding SPASM" evidence="1">
    <location>
        <begin position="243"/>
        <end position="277"/>
    </location>
</feature>
<reference evidence="2 3" key="1">
    <citation type="submission" date="2020-03" db="EMBL/GenBank/DDBJ databases">
        <title>Roseomonas selenitidurans sp. nov. isolated from urban soil.</title>
        <authorList>
            <person name="Liu H."/>
        </authorList>
    </citation>
    <scope>NUCLEOTIDE SEQUENCE [LARGE SCALE GENOMIC DNA]</scope>
    <source>
        <strain evidence="2 3">BU-1</strain>
    </source>
</reference>
<keyword evidence="3" id="KW-1185">Reference proteome</keyword>
<dbReference type="EMBL" id="JAAVNE010000045">
    <property type="protein sequence ID" value="NKC33426.1"/>
    <property type="molecule type" value="Genomic_DNA"/>
</dbReference>
<accession>A0ABX1E966</accession>
<dbReference type="Pfam" id="PF13186">
    <property type="entry name" value="SPASM"/>
    <property type="match status" value="1"/>
</dbReference>
<dbReference type="Proteomes" id="UP000787635">
    <property type="component" value="Unassembled WGS sequence"/>
</dbReference>
<dbReference type="CDD" id="cd21109">
    <property type="entry name" value="SPASM"/>
    <property type="match status" value="1"/>
</dbReference>
<protein>
    <submittedName>
        <fullName evidence="2">Radical SAM/SPASM domain-containing protein</fullName>
    </submittedName>
</protein>
<comment type="caution">
    <text evidence="2">The sequence shown here is derived from an EMBL/GenBank/DDBJ whole genome shotgun (WGS) entry which is preliminary data.</text>
</comment>
<dbReference type="InterPro" id="IPR013785">
    <property type="entry name" value="Aldolase_TIM"/>
</dbReference>
<proteinExistence type="predicted"/>